<evidence type="ECO:0000313" key="4">
    <source>
        <dbReference type="Proteomes" id="UP001347146"/>
    </source>
</evidence>
<evidence type="ECO:0000313" key="3">
    <source>
        <dbReference type="EMBL" id="MEE3852267.1"/>
    </source>
</evidence>
<protein>
    <recommendedName>
        <fullName evidence="5">Integral membrane protein</fullName>
    </recommendedName>
</protein>
<keyword evidence="4" id="KW-1185">Reference proteome</keyword>
<evidence type="ECO:0000256" key="2">
    <source>
        <dbReference type="SAM" id="SignalP"/>
    </source>
</evidence>
<feature type="transmembrane region" description="Helical" evidence="1">
    <location>
        <begin position="236"/>
        <end position="256"/>
    </location>
</feature>
<evidence type="ECO:0000256" key="1">
    <source>
        <dbReference type="SAM" id="Phobius"/>
    </source>
</evidence>
<keyword evidence="1" id="KW-1133">Transmembrane helix</keyword>
<feature type="chain" id="PRO_5045767447" description="Integral membrane protein" evidence="2">
    <location>
        <begin position="24"/>
        <end position="291"/>
    </location>
</feature>
<feature type="transmembrane region" description="Helical" evidence="1">
    <location>
        <begin position="90"/>
        <end position="110"/>
    </location>
</feature>
<keyword evidence="2" id="KW-0732">Signal</keyword>
<proteinExistence type="predicted"/>
<feature type="transmembrane region" description="Helical" evidence="1">
    <location>
        <begin position="172"/>
        <end position="193"/>
    </location>
</feature>
<evidence type="ECO:0008006" key="5">
    <source>
        <dbReference type="Google" id="ProtNLM"/>
    </source>
</evidence>
<accession>A0ABU7MGN7</accession>
<comment type="caution">
    <text evidence="3">The sequence shown here is derived from an EMBL/GenBank/DDBJ whole genome shotgun (WGS) entry which is preliminary data.</text>
</comment>
<reference evidence="3 4" key="1">
    <citation type="submission" date="2024-01" db="EMBL/GenBank/DDBJ databases">
        <title>Draft genome sequence of Gordonia sp. LSe1-13.</title>
        <authorList>
            <person name="Suphannarot A."/>
            <person name="Mingma R."/>
        </authorList>
    </citation>
    <scope>NUCLEOTIDE SEQUENCE [LARGE SCALE GENOMIC DNA]</scope>
    <source>
        <strain evidence="3 4">LSe1-13</strain>
    </source>
</reference>
<feature type="transmembrane region" description="Helical" evidence="1">
    <location>
        <begin position="268"/>
        <end position="288"/>
    </location>
</feature>
<organism evidence="3 4">
    <name type="scientific">Gordonia sesuvii</name>
    <dbReference type="NCBI Taxonomy" id="3116777"/>
    <lineage>
        <taxon>Bacteria</taxon>
        <taxon>Bacillati</taxon>
        <taxon>Actinomycetota</taxon>
        <taxon>Actinomycetes</taxon>
        <taxon>Mycobacteriales</taxon>
        <taxon>Gordoniaceae</taxon>
        <taxon>Gordonia</taxon>
    </lineage>
</organism>
<dbReference type="PANTHER" id="PTHR40761">
    <property type="entry name" value="CONSERVED INTEGRAL MEMBRANE ALANINE VALINE AND LEUCINE RICH PROTEIN-RELATED"/>
    <property type="match status" value="1"/>
</dbReference>
<feature type="transmembrane region" description="Helical" evidence="1">
    <location>
        <begin position="146"/>
        <end position="166"/>
    </location>
</feature>
<feature type="signal peptide" evidence="2">
    <location>
        <begin position="1"/>
        <end position="23"/>
    </location>
</feature>
<feature type="transmembrane region" description="Helical" evidence="1">
    <location>
        <begin position="205"/>
        <end position="224"/>
    </location>
</feature>
<keyword evidence="1" id="KW-0812">Transmembrane</keyword>
<dbReference type="EMBL" id="JAZDUF010000005">
    <property type="protein sequence ID" value="MEE3852267.1"/>
    <property type="molecule type" value="Genomic_DNA"/>
</dbReference>
<gene>
    <name evidence="3" type="ORF">VZC37_18145</name>
</gene>
<dbReference type="PANTHER" id="PTHR40761:SF1">
    <property type="entry name" value="CONSERVED INTEGRAL MEMBRANE ALANINE VALINE AND LEUCINE RICH PROTEIN-RELATED"/>
    <property type="match status" value="1"/>
</dbReference>
<dbReference type="Proteomes" id="UP001347146">
    <property type="component" value="Unassembled WGS sequence"/>
</dbReference>
<feature type="transmembrane region" description="Helical" evidence="1">
    <location>
        <begin position="49"/>
        <end position="78"/>
    </location>
</feature>
<feature type="transmembrane region" description="Helical" evidence="1">
    <location>
        <begin position="116"/>
        <end position="134"/>
    </location>
</feature>
<keyword evidence="1" id="KW-0472">Membrane</keyword>
<name>A0ABU7MGN7_9ACTN</name>
<dbReference type="RefSeq" id="WP_330434281.1">
    <property type="nucleotide sequence ID" value="NZ_JAZDUF010000005.1"/>
</dbReference>
<sequence>MIIGIVAAVVAALAYGTASVLQAHGAQSVTEPPPVGGAGTMTATRTPTLRSTVTAMLTISFLAGIGLDAVGFVGNLVAARDLPLFLAQPIVSANLVVTAVLAAIFLHVRLRTQDRIAIGVVVVALIVLGIAAADEGHGHDATWLHWSVLLVGVALFAGGLALLHFAGGPRTAAIAGLFAGALFGVMAVAVRIVHGLDPFSLTEMLTDPAAYAVVGCGICGFYLFTVALQTGSVNGAAAALVVGETVVPGAVGLALLGDATRAGWGPVAVIAFIAAVVGAVVVASSPAVPQG</sequence>